<comment type="caution">
    <text evidence="1">The sequence shown here is derived from an EMBL/GenBank/DDBJ whole genome shotgun (WGS) entry which is preliminary data.</text>
</comment>
<evidence type="ECO:0000313" key="1">
    <source>
        <dbReference type="EMBL" id="KZM90400.1"/>
    </source>
</evidence>
<gene>
    <name evidence="1" type="ORF">DCAR_022235</name>
</gene>
<organism evidence="1">
    <name type="scientific">Daucus carota subsp. sativus</name>
    <name type="common">Carrot</name>
    <dbReference type="NCBI Taxonomy" id="79200"/>
    <lineage>
        <taxon>Eukaryota</taxon>
        <taxon>Viridiplantae</taxon>
        <taxon>Streptophyta</taxon>
        <taxon>Embryophyta</taxon>
        <taxon>Tracheophyta</taxon>
        <taxon>Spermatophyta</taxon>
        <taxon>Magnoliopsida</taxon>
        <taxon>eudicotyledons</taxon>
        <taxon>Gunneridae</taxon>
        <taxon>Pentapetalae</taxon>
        <taxon>asterids</taxon>
        <taxon>campanulids</taxon>
        <taxon>Apiales</taxon>
        <taxon>Apiaceae</taxon>
        <taxon>Apioideae</taxon>
        <taxon>Scandiceae</taxon>
        <taxon>Daucinae</taxon>
        <taxon>Daucus</taxon>
        <taxon>Daucus sect. Daucus</taxon>
    </lineage>
</organism>
<protein>
    <submittedName>
        <fullName evidence="1">Uncharacterized protein</fullName>
    </submittedName>
</protein>
<dbReference type="STRING" id="79200.A0A161ZUG3"/>
<dbReference type="EMBL" id="LNRQ01000006">
    <property type="protein sequence ID" value="KZM90400.1"/>
    <property type="molecule type" value="Genomic_DNA"/>
</dbReference>
<dbReference type="Gramene" id="KZM90400">
    <property type="protein sequence ID" value="KZM90400"/>
    <property type="gene ID" value="DCAR_022235"/>
</dbReference>
<proteinExistence type="predicted"/>
<reference evidence="1" key="1">
    <citation type="journal article" date="2016" name="Nat. Genet.">
        <title>A high-quality carrot genome assembly provides new insights into carotenoid accumulation and asterid genome evolution.</title>
        <authorList>
            <person name="Iorizzo M."/>
            <person name="Ellison S."/>
            <person name="Senalik D."/>
            <person name="Zeng P."/>
            <person name="Satapoomin P."/>
            <person name="Huang J."/>
            <person name="Bowman M."/>
            <person name="Iovene M."/>
            <person name="Sanseverino W."/>
            <person name="Cavagnaro P."/>
            <person name="Yildiz M."/>
            <person name="Macko-Podgorni A."/>
            <person name="Moranska E."/>
            <person name="Grzebelus E."/>
            <person name="Grzebelus D."/>
            <person name="Ashrafi H."/>
            <person name="Zheng Z."/>
            <person name="Cheng S."/>
            <person name="Spooner D."/>
            <person name="Van Deynze A."/>
            <person name="Simon P."/>
        </authorList>
    </citation>
    <scope>NUCLEOTIDE SEQUENCE [LARGE SCALE GENOMIC DNA]</scope>
    <source>
        <tissue evidence="1">Leaf</tissue>
    </source>
</reference>
<dbReference type="AlphaFoldDB" id="A0A161ZUG3"/>
<name>A0A161ZUG3_DAUCS</name>
<sequence>MKNKVLSKLVSGSGVDAGEYGQDYSHIIVYNLLYIFPLIEKYKIGHLNRIGAHLANNSQPLEMQKLQC</sequence>
<accession>A0A161ZUG3</accession>